<dbReference type="InterPro" id="IPR002155">
    <property type="entry name" value="Thiolase"/>
</dbReference>
<dbReference type="PROSITE" id="PS00737">
    <property type="entry name" value="THIOLASE_2"/>
    <property type="match status" value="1"/>
</dbReference>
<dbReference type="GO" id="GO:0003988">
    <property type="term" value="F:acetyl-CoA C-acyltransferase activity"/>
    <property type="evidence" value="ECO:0007669"/>
    <property type="project" value="UniProtKB-EC"/>
</dbReference>
<dbReference type="InterPro" id="IPR020616">
    <property type="entry name" value="Thiolase_N"/>
</dbReference>
<dbReference type="AlphaFoldDB" id="A0A5B0X1T0"/>
<dbReference type="PIRSF" id="PIRSF000429">
    <property type="entry name" value="Ac-CoA_Ac_transf"/>
    <property type="match status" value="1"/>
</dbReference>
<dbReference type="PANTHER" id="PTHR43365:SF1">
    <property type="entry name" value="ACETYL-COA C-ACYLTRANSFERASE"/>
    <property type="match status" value="1"/>
</dbReference>
<evidence type="ECO:0000313" key="9">
    <source>
        <dbReference type="Proteomes" id="UP000323708"/>
    </source>
</evidence>
<dbReference type="SUPFAM" id="SSF53901">
    <property type="entry name" value="Thiolase-like"/>
    <property type="match status" value="2"/>
</dbReference>
<feature type="active site" description="Proton acceptor" evidence="4">
    <location>
        <position position="361"/>
    </location>
</feature>
<evidence type="ECO:0000256" key="3">
    <source>
        <dbReference type="ARBA" id="ARBA00023315"/>
    </source>
</evidence>
<dbReference type="CDD" id="cd00751">
    <property type="entry name" value="thiolase"/>
    <property type="match status" value="1"/>
</dbReference>
<evidence type="ECO:0000256" key="2">
    <source>
        <dbReference type="ARBA" id="ARBA00022679"/>
    </source>
</evidence>
<feature type="active site" description="Proton acceptor" evidence="4">
    <location>
        <position position="391"/>
    </location>
</feature>
<dbReference type="EMBL" id="VTUX01000003">
    <property type="protein sequence ID" value="KAA1192628.1"/>
    <property type="molecule type" value="Genomic_DNA"/>
</dbReference>
<feature type="domain" description="Thiolase N-terminal" evidence="6">
    <location>
        <begin position="4"/>
        <end position="224"/>
    </location>
</feature>
<dbReference type="NCBIfam" id="TIGR01930">
    <property type="entry name" value="AcCoA-C-Actrans"/>
    <property type="match status" value="1"/>
</dbReference>
<evidence type="ECO:0000313" key="8">
    <source>
        <dbReference type="EMBL" id="KAA1192628.1"/>
    </source>
</evidence>
<dbReference type="EC" id="2.3.1.16" evidence="8"/>
<reference evidence="8 9" key="1">
    <citation type="submission" date="2019-09" db="EMBL/GenBank/DDBJ databases">
        <authorList>
            <person name="Chen X.-Y."/>
        </authorList>
    </citation>
    <scope>NUCLEOTIDE SEQUENCE [LARGE SCALE GENOMIC DNA]</scope>
    <source>
        <strain evidence="8 9">NY5</strain>
    </source>
</reference>
<comment type="similarity">
    <text evidence="1 5">Belongs to the thiolase-like superfamily. Thiolase family.</text>
</comment>
<dbReference type="InterPro" id="IPR020617">
    <property type="entry name" value="Thiolase_C"/>
</dbReference>
<organism evidence="8 9">
    <name type="scientific">Pseudohalioglobus sediminis</name>
    <dbReference type="NCBI Taxonomy" id="2606449"/>
    <lineage>
        <taxon>Bacteria</taxon>
        <taxon>Pseudomonadati</taxon>
        <taxon>Pseudomonadota</taxon>
        <taxon>Gammaproteobacteria</taxon>
        <taxon>Cellvibrionales</taxon>
        <taxon>Halieaceae</taxon>
        <taxon>Pseudohalioglobus</taxon>
    </lineage>
</organism>
<dbReference type="InterPro" id="IPR016039">
    <property type="entry name" value="Thiolase-like"/>
</dbReference>
<protein>
    <submittedName>
        <fullName evidence="8">Acetyl-CoA C-acyltransferase</fullName>
        <ecNumber evidence="8">2.3.1.16</ecNumber>
    </submittedName>
</protein>
<evidence type="ECO:0000256" key="4">
    <source>
        <dbReference type="PIRSR" id="PIRSR000429-1"/>
    </source>
</evidence>
<proteinExistence type="inferred from homology"/>
<evidence type="ECO:0000259" key="6">
    <source>
        <dbReference type="Pfam" id="PF00108"/>
    </source>
</evidence>
<dbReference type="InterPro" id="IPR020610">
    <property type="entry name" value="Thiolase_AS"/>
</dbReference>
<feature type="active site" description="Acyl-thioester intermediate" evidence="4">
    <location>
        <position position="91"/>
    </location>
</feature>
<comment type="caution">
    <text evidence="8">The sequence shown here is derived from an EMBL/GenBank/DDBJ whole genome shotgun (WGS) entry which is preliminary data.</text>
</comment>
<dbReference type="PANTHER" id="PTHR43365">
    <property type="entry name" value="BLR7806 PROTEIN"/>
    <property type="match status" value="1"/>
</dbReference>
<keyword evidence="3 5" id="KW-0012">Acyltransferase</keyword>
<gene>
    <name evidence="8" type="ORF">F0M18_08165</name>
</gene>
<accession>A0A5B0X1T0</accession>
<feature type="domain" description="Thiolase C-terminal" evidence="7">
    <location>
        <begin position="282"/>
        <end position="404"/>
    </location>
</feature>
<evidence type="ECO:0000256" key="5">
    <source>
        <dbReference type="RuleBase" id="RU003557"/>
    </source>
</evidence>
<sequence>MQEVWIIDAARSPRGLGRPDKGSLAHIHPQRLLSQVLAAIAERNQLRTDAIEHVIVGCGNPAGTQRGDIARMAALDAGWLHSSGTTVDHFCGSSLMATLFGANCISTGMHDLVITGGVEMMSLPEKPNLATDQHNLQLREKHPITSVGISADVIATEEGFSRSDVDAFAARSQQRALQAIDSGYFEKSIVPIKNDDGSLALARDEYPRPGTTAEALAELKPVFADFLDYPMDDNHTFGEVARMTWPDLEIDHVHHAGNSSGIVDGAAAVVLASPEYARANGLKPRARIVSSASVAGSPEYNLNEPVPSARKALASAGLTVDDIDLFEVNEAFAVVPLRFMKLMGVDHDKLNVNGGAIALGHPIGATGAILLGTLLDELERRELKRGLVTLCAAGGLAPSMIIERM</sequence>
<dbReference type="Proteomes" id="UP000323708">
    <property type="component" value="Unassembled WGS sequence"/>
</dbReference>
<name>A0A5B0X1T0_9GAMM</name>
<evidence type="ECO:0000259" key="7">
    <source>
        <dbReference type="Pfam" id="PF02803"/>
    </source>
</evidence>
<dbReference type="Pfam" id="PF00108">
    <property type="entry name" value="Thiolase_N"/>
    <property type="match status" value="1"/>
</dbReference>
<keyword evidence="2 5" id="KW-0808">Transferase</keyword>
<keyword evidence="9" id="KW-1185">Reference proteome</keyword>
<evidence type="ECO:0000256" key="1">
    <source>
        <dbReference type="ARBA" id="ARBA00010982"/>
    </source>
</evidence>
<dbReference type="RefSeq" id="WP_149610911.1">
    <property type="nucleotide sequence ID" value="NZ_VTUX01000003.1"/>
</dbReference>
<dbReference type="Pfam" id="PF02803">
    <property type="entry name" value="Thiolase_C"/>
    <property type="match status" value="1"/>
</dbReference>
<dbReference type="PROSITE" id="PS00099">
    <property type="entry name" value="THIOLASE_3"/>
    <property type="match status" value="1"/>
</dbReference>
<dbReference type="InterPro" id="IPR020613">
    <property type="entry name" value="Thiolase_CS"/>
</dbReference>
<dbReference type="Gene3D" id="3.40.47.10">
    <property type="match status" value="2"/>
</dbReference>